<dbReference type="PROSITE" id="PS00463">
    <property type="entry name" value="ZN2_CY6_FUNGAL_1"/>
    <property type="match status" value="1"/>
</dbReference>
<accession>A0A9P8UL53</accession>
<dbReference type="InterPro" id="IPR007219">
    <property type="entry name" value="XnlR_reg_dom"/>
</dbReference>
<sequence length="868" mass="97114">MKRAKSQRPSDAGAEDSVAAASPSPSSSAVSSTKRRRNNPDECCVTCKLRKVKCSGKSRDDPCDNCCRLKLKCSFAHPPNGSQPSVLDKVARITPNGTVTEAGTLRKRAQRACQQCHAHKTKCSGDLPRCARCQLNDLPCEYTPSKRKFANLPGKSSAATTPTPNGAPVTPEEDTPQNVNGPKTTPPLENGLSLSPLCQDQLLKREVILKHADVYFEQLFHMPCMGFLHPGTIYRLIDEDKLPPALAAGICSITADFVSPGATGRALALRCNEQLEFFTLRHCGFMSPDYLVYHLLATLYNWMSGPLAKVWMWSATASRLIKCLQLNYEPDMRSTQLTYPEREIQRRSVWQIYIIDHFLSGGHDEHLLLPSSSIHIRLPCSDQVFRDELPSTMETYNQNASIPSTVGDYSLDACHVRLLTIRSQVLRATKRFTDFSQGQMSDPMRPEQFMQHVNQYQTALYRFTDSLPEHLKLSVSNVDAHIHRPNRPSYTMLHTWYCQTHIELYSFSLHALKQSTSPDSVPWEFFLRSQRDFLLRSQQQAVSYAICLAQTWEYCLQNVQRTPSATLRHGLVTVDWMIGACAVDVVEVLLAARKYRLYNNLKSNTSAQMCYLKPIDDDLLASLIASIVKLVGDLAAYLPRVEHYKTTIIDKIRDFEDDINTNGYLEAKDEDQGTTPSPTSLPGPDNIMPQTQLDATISPRSLDDTSSISDRFLRKKSASYNEKAMSLNGVSQIGDLPVPVMPYCLRQAQDSSLEGPFAAPTIGNYSPTHLMDIQEQQPAALFNSALAPTMGPIFDGFRSAIPIDPTMHNSMTYSQPPASQIPQHIPTPMHSNPNDGGIFVPYEANYYPSEQAQTPWIQQSQRNPHIYS</sequence>
<dbReference type="Proteomes" id="UP000758603">
    <property type="component" value="Unassembled WGS sequence"/>
</dbReference>
<evidence type="ECO:0000313" key="9">
    <source>
        <dbReference type="Proteomes" id="UP000758603"/>
    </source>
</evidence>
<dbReference type="Pfam" id="PF04082">
    <property type="entry name" value="Fungal_trans"/>
    <property type="match status" value="1"/>
</dbReference>
<dbReference type="InterPro" id="IPR001138">
    <property type="entry name" value="Zn2Cys6_DnaBD"/>
</dbReference>
<feature type="compositionally biased region" description="Polar residues" evidence="6">
    <location>
        <begin position="688"/>
        <end position="705"/>
    </location>
</feature>
<comment type="caution">
    <text evidence="8">The sequence shown here is derived from an EMBL/GenBank/DDBJ whole genome shotgun (WGS) entry which is preliminary data.</text>
</comment>
<dbReference type="InterPro" id="IPR036864">
    <property type="entry name" value="Zn2-C6_fun-type_DNA-bd_sf"/>
</dbReference>
<dbReference type="PANTHER" id="PTHR47338:SF7">
    <property type="entry name" value="ZN(II)2CYS6 TRANSCRIPTION FACTOR (EUROFUNG)"/>
    <property type="match status" value="1"/>
</dbReference>
<evidence type="ECO:0000256" key="2">
    <source>
        <dbReference type="ARBA" id="ARBA00022723"/>
    </source>
</evidence>
<keyword evidence="9" id="KW-1185">Reference proteome</keyword>
<dbReference type="PANTHER" id="PTHR47338">
    <property type="entry name" value="ZN(II)2CYS6 TRANSCRIPTION FACTOR (EUROFUNG)-RELATED"/>
    <property type="match status" value="1"/>
</dbReference>
<evidence type="ECO:0000256" key="1">
    <source>
        <dbReference type="ARBA" id="ARBA00004123"/>
    </source>
</evidence>
<dbReference type="PROSITE" id="PS50048">
    <property type="entry name" value="ZN2_CY6_FUNGAL_2"/>
    <property type="match status" value="2"/>
</dbReference>
<feature type="compositionally biased region" description="Low complexity" evidence="6">
    <location>
        <begin position="673"/>
        <end position="684"/>
    </location>
</feature>
<feature type="domain" description="Zn(2)-C6 fungal-type" evidence="7">
    <location>
        <begin position="112"/>
        <end position="142"/>
    </location>
</feature>
<evidence type="ECO:0000256" key="5">
    <source>
        <dbReference type="ARBA" id="ARBA00023242"/>
    </source>
</evidence>
<evidence type="ECO:0000256" key="3">
    <source>
        <dbReference type="ARBA" id="ARBA00023015"/>
    </source>
</evidence>
<dbReference type="CDD" id="cd12148">
    <property type="entry name" value="fungal_TF_MHR"/>
    <property type="match status" value="1"/>
</dbReference>
<dbReference type="GO" id="GO:0005634">
    <property type="term" value="C:nucleus"/>
    <property type="evidence" value="ECO:0007669"/>
    <property type="project" value="UniProtKB-SubCell"/>
</dbReference>
<dbReference type="Gene3D" id="4.10.240.10">
    <property type="entry name" value="Zn(2)-C6 fungal-type DNA-binding domain"/>
    <property type="match status" value="1"/>
</dbReference>
<feature type="compositionally biased region" description="Low complexity" evidence="6">
    <location>
        <begin position="17"/>
        <end position="32"/>
    </location>
</feature>
<dbReference type="RefSeq" id="XP_045958247.1">
    <property type="nucleotide sequence ID" value="XM_046105890.1"/>
</dbReference>
<protein>
    <recommendedName>
        <fullName evidence="7">Zn(2)-C6 fungal-type domain-containing protein</fullName>
    </recommendedName>
</protein>
<dbReference type="CDD" id="cd00067">
    <property type="entry name" value="GAL4"/>
    <property type="match status" value="2"/>
</dbReference>
<feature type="domain" description="Zn(2)-C6 fungal-type" evidence="7">
    <location>
        <begin position="43"/>
        <end position="75"/>
    </location>
</feature>
<gene>
    <name evidence="8" type="ORF">BKA67DRAFT_645776</name>
</gene>
<dbReference type="GO" id="GO:0008270">
    <property type="term" value="F:zinc ion binding"/>
    <property type="evidence" value="ECO:0007669"/>
    <property type="project" value="InterPro"/>
</dbReference>
<dbReference type="GO" id="GO:0003677">
    <property type="term" value="F:DNA binding"/>
    <property type="evidence" value="ECO:0007669"/>
    <property type="project" value="InterPro"/>
</dbReference>
<reference evidence="8" key="1">
    <citation type="journal article" date="2021" name="Nat. Commun.">
        <title>Genetic determinants of endophytism in the Arabidopsis root mycobiome.</title>
        <authorList>
            <person name="Mesny F."/>
            <person name="Miyauchi S."/>
            <person name="Thiergart T."/>
            <person name="Pickel B."/>
            <person name="Atanasova L."/>
            <person name="Karlsson M."/>
            <person name="Huettel B."/>
            <person name="Barry K.W."/>
            <person name="Haridas S."/>
            <person name="Chen C."/>
            <person name="Bauer D."/>
            <person name="Andreopoulos W."/>
            <person name="Pangilinan J."/>
            <person name="LaButti K."/>
            <person name="Riley R."/>
            <person name="Lipzen A."/>
            <person name="Clum A."/>
            <person name="Drula E."/>
            <person name="Henrissat B."/>
            <person name="Kohler A."/>
            <person name="Grigoriev I.V."/>
            <person name="Martin F.M."/>
            <person name="Hacquard S."/>
        </authorList>
    </citation>
    <scope>NUCLEOTIDE SEQUENCE</scope>
    <source>
        <strain evidence="8">MPI-SDFR-AT-0073</strain>
    </source>
</reference>
<dbReference type="AlphaFoldDB" id="A0A9P8UL53"/>
<dbReference type="SUPFAM" id="SSF57701">
    <property type="entry name" value="Zn2/Cys6 DNA-binding domain"/>
    <property type="match status" value="2"/>
</dbReference>
<feature type="region of interest" description="Disordered" evidence="6">
    <location>
        <begin position="664"/>
        <end position="705"/>
    </location>
</feature>
<comment type="subcellular location">
    <subcellularLocation>
        <location evidence="1">Nucleus</location>
    </subcellularLocation>
</comment>
<dbReference type="InterPro" id="IPR050815">
    <property type="entry name" value="TF_fung"/>
</dbReference>
<keyword evidence="5" id="KW-0539">Nucleus</keyword>
<evidence type="ECO:0000256" key="6">
    <source>
        <dbReference type="SAM" id="MobiDB-lite"/>
    </source>
</evidence>
<organism evidence="8 9">
    <name type="scientific">Truncatella angustata</name>
    <dbReference type="NCBI Taxonomy" id="152316"/>
    <lineage>
        <taxon>Eukaryota</taxon>
        <taxon>Fungi</taxon>
        <taxon>Dikarya</taxon>
        <taxon>Ascomycota</taxon>
        <taxon>Pezizomycotina</taxon>
        <taxon>Sordariomycetes</taxon>
        <taxon>Xylariomycetidae</taxon>
        <taxon>Amphisphaeriales</taxon>
        <taxon>Sporocadaceae</taxon>
        <taxon>Truncatella</taxon>
    </lineage>
</organism>
<keyword evidence="3" id="KW-0805">Transcription regulation</keyword>
<dbReference type="EMBL" id="JAGPXC010000004">
    <property type="protein sequence ID" value="KAH6653977.1"/>
    <property type="molecule type" value="Genomic_DNA"/>
</dbReference>
<dbReference type="OrthoDB" id="4685598at2759"/>
<feature type="region of interest" description="Disordered" evidence="6">
    <location>
        <begin position="1"/>
        <end position="40"/>
    </location>
</feature>
<keyword evidence="4" id="KW-0804">Transcription</keyword>
<evidence type="ECO:0000313" key="8">
    <source>
        <dbReference type="EMBL" id="KAH6653977.1"/>
    </source>
</evidence>
<evidence type="ECO:0000259" key="7">
    <source>
        <dbReference type="PROSITE" id="PS50048"/>
    </source>
</evidence>
<dbReference type="GO" id="GO:0000981">
    <property type="term" value="F:DNA-binding transcription factor activity, RNA polymerase II-specific"/>
    <property type="evidence" value="ECO:0007669"/>
    <property type="project" value="InterPro"/>
</dbReference>
<dbReference type="Pfam" id="PF00172">
    <property type="entry name" value="Zn_clus"/>
    <property type="match status" value="1"/>
</dbReference>
<keyword evidence="2" id="KW-0479">Metal-binding</keyword>
<dbReference type="GO" id="GO:0006351">
    <property type="term" value="P:DNA-templated transcription"/>
    <property type="evidence" value="ECO:0007669"/>
    <property type="project" value="InterPro"/>
</dbReference>
<dbReference type="GeneID" id="70134781"/>
<name>A0A9P8UL53_9PEZI</name>
<dbReference type="SMART" id="SM00066">
    <property type="entry name" value="GAL4"/>
    <property type="match status" value="2"/>
</dbReference>
<evidence type="ECO:0000256" key="4">
    <source>
        <dbReference type="ARBA" id="ARBA00023163"/>
    </source>
</evidence>
<proteinExistence type="predicted"/>
<dbReference type="SMART" id="SM00906">
    <property type="entry name" value="Fungal_trans"/>
    <property type="match status" value="1"/>
</dbReference>
<feature type="region of interest" description="Disordered" evidence="6">
    <location>
        <begin position="150"/>
        <end position="187"/>
    </location>
</feature>